<dbReference type="EMBL" id="JAFNEN010000115">
    <property type="protein sequence ID" value="KAG8193771.1"/>
    <property type="molecule type" value="Genomic_DNA"/>
</dbReference>
<accession>A0AAV6VDI2</accession>
<comment type="caution">
    <text evidence="2">The sequence shown here is derived from an EMBL/GenBank/DDBJ whole genome shotgun (WGS) entry which is preliminary data.</text>
</comment>
<dbReference type="Gene3D" id="2.60.120.200">
    <property type="match status" value="1"/>
</dbReference>
<feature type="chain" id="PRO_5043619352" evidence="1">
    <location>
        <begin position="22"/>
        <end position="261"/>
    </location>
</feature>
<gene>
    <name evidence="2" type="ORF">JTE90_005066</name>
</gene>
<keyword evidence="1" id="KW-0732">Signal</keyword>
<reference evidence="2 3" key="1">
    <citation type="journal article" date="2022" name="Nat. Ecol. Evol.">
        <title>A masculinizing supergene underlies an exaggerated male reproductive morph in a spider.</title>
        <authorList>
            <person name="Hendrickx F."/>
            <person name="De Corte Z."/>
            <person name="Sonet G."/>
            <person name="Van Belleghem S.M."/>
            <person name="Kostlbacher S."/>
            <person name="Vangestel C."/>
        </authorList>
    </citation>
    <scope>NUCLEOTIDE SEQUENCE [LARGE SCALE GENOMIC DNA]</scope>
    <source>
        <strain evidence="2">W744_W776</strain>
    </source>
</reference>
<feature type="signal peptide" evidence="1">
    <location>
        <begin position="1"/>
        <end position="21"/>
    </location>
</feature>
<name>A0AAV6VDI2_9ARAC</name>
<proteinExistence type="predicted"/>
<organism evidence="2 3">
    <name type="scientific">Oedothorax gibbosus</name>
    <dbReference type="NCBI Taxonomy" id="931172"/>
    <lineage>
        <taxon>Eukaryota</taxon>
        <taxon>Metazoa</taxon>
        <taxon>Ecdysozoa</taxon>
        <taxon>Arthropoda</taxon>
        <taxon>Chelicerata</taxon>
        <taxon>Arachnida</taxon>
        <taxon>Araneae</taxon>
        <taxon>Araneomorphae</taxon>
        <taxon>Entelegynae</taxon>
        <taxon>Araneoidea</taxon>
        <taxon>Linyphiidae</taxon>
        <taxon>Erigoninae</taxon>
        <taxon>Oedothorax</taxon>
    </lineage>
</organism>
<evidence type="ECO:0000256" key="1">
    <source>
        <dbReference type="SAM" id="SignalP"/>
    </source>
</evidence>
<keyword evidence="3" id="KW-1185">Reference proteome</keyword>
<dbReference type="AlphaFoldDB" id="A0AAV6VDI2"/>
<evidence type="ECO:0000313" key="3">
    <source>
        <dbReference type="Proteomes" id="UP000827092"/>
    </source>
</evidence>
<dbReference type="Proteomes" id="UP000827092">
    <property type="component" value="Unassembled WGS sequence"/>
</dbReference>
<evidence type="ECO:0000313" key="2">
    <source>
        <dbReference type="EMBL" id="KAG8193771.1"/>
    </source>
</evidence>
<sequence>MNLRRLNICGFLLHLIHFVSSQCVNGYEKACVWKHDEKSALKWVLKKESDGTDSIQLTGCEEPNCGIATVVSPWLPPRSTNAPWPGFSYKIYGYSSVYLRVYLQTEDGGQHQVFSKDGNYAMPFPQQWSVRDGDVVVKATPTKHRLLIKAHTPYKEAFVAVRNINMQGSIAQSSTRSPTSEREEELKSTETLLYSAFENFTEILTTVVPDEYDVEEKNEIVTGEEGQSDDQYLELEENFFGAEELRMGYTKVMDPQICKYG</sequence>
<protein>
    <submittedName>
        <fullName evidence="2">Uncharacterized protein</fullName>
    </submittedName>
</protein>